<dbReference type="InterPro" id="IPR011629">
    <property type="entry name" value="CobW-like_C"/>
</dbReference>
<keyword evidence="10" id="KW-1185">Reference proteome</keyword>
<dbReference type="EnsemblBacteria" id="AAC06494">
    <property type="protein sequence ID" value="AAC06494"/>
    <property type="gene ID" value="aq_147"/>
</dbReference>
<dbReference type="PANTHER" id="PTHR13748:SF62">
    <property type="entry name" value="COBW DOMAIN-CONTAINING PROTEIN"/>
    <property type="match status" value="1"/>
</dbReference>
<proteinExistence type="inferred from homology"/>
<evidence type="ECO:0000256" key="2">
    <source>
        <dbReference type="ARBA" id="ARBA00022801"/>
    </source>
</evidence>
<dbReference type="HOGENOM" id="CLU_017452_1_4_0"/>
<evidence type="ECO:0000256" key="4">
    <source>
        <dbReference type="ARBA" id="ARBA00034320"/>
    </source>
</evidence>
<dbReference type="InterPro" id="IPR027417">
    <property type="entry name" value="P-loop_NTPase"/>
</dbReference>
<dbReference type="Proteomes" id="UP000000798">
    <property type="component" value="Chromosome"/>
</dbReference>
<name>O66539_AQUAE</name>
<organism evidence="9 10">
    <name type="scientific">Aquifex aeolicus (strain VF5)</name>
    <dbReference type="NCBI Taxonomy" id="224324"/>
    <lineage>
        <taxon>Bacteria</taxon>
        <taxon>Pseudomonadati</taxon>
        <taxon>Aquificota</taxon>
        <taxon>Aquificia</taxon>
        <taxon>Aquificales</taxon>
        <taxon>Aquificaceae</taxon>
        <taxon>Aquifex</taxon>
    </lineage>
</organism>
<dbReference type="GO" id="GO:0000166">
    <property type="term" value="F:nucleotide binding"/>
    <property type="evidence" value="ECO:0007669"/>
    <property type="project" value="UniProtKB-KW"/>
</dbReference>
<dbReference type="InterPro" id="IPR036627">
    <property type="entry name" value="CobW-likC_sf"/>
</dbReference>
<comment type="catalytic activity">
    <reaction evidence="6">
        <text>GTP + H2O = GDP + phosphate + H(+)</text>
        <dbReference type="Rhea" id="RHEA:19669"/>
        <dbReference type="ChEBI" id="CHEBI:15377"/>
        <dbReference type="ChEBI" id="CHEBI:15378"/>
        <dbReference type="ChEBI" id="CHEBI:37565"/>
        <dbReference type="ChEBI" id="CHEBI:43474"/>
        <dbReference type="ChEBI" id="CHEBI:58189"/>
    </reaction>
    <physiologicalReaction direction="left-to-right" evidence="6">
        <dbReference type="Rhea" id="RHEA:19670"/>
    </physiologicalReaction>
</comment>
<dbReference type="AlphaFoldDB" id="O66539"/>
<dbReference type="PIR" id="H70313">
    <property type="entry name" value="H70313"/>
</dbReference>
<evidence type="ECO:0000313" key="9">
    <source>
        <dbReference type="EMBL" id="AAC06494.1"/>
    </source>
</evidence>
<dbReference type="OrthoDB" id="9808822at2"/>
<evidence type="ECO:0000259" key="7">
    <source>
        <dbReference type="Pfam" id="PF02492"/>
    </source>
</evidence>
<dbReference type="Gene3D" id="3.30.1220.10">
    <property type="entry name" value="CobW-like, C-terminal domain"/>
    <property type="match status" value="1"/>
</dbReference>
<protein>
    <submittedName>
        <fullName evidence="9">Cobalamin synthesis related protein CobW</fullName>
    </submittedName>
</protein>
<keyword evidence="2" id="KW-0378">Hydrolase</keyword>
<feature type="domain" description="CobW/HypB/UreG nucleotide-binding" evidence="7">
    <location>
        <begin position="4"/>
        <end position="173"/>
    </location>
</feature>
<comment type="similarity">
    <text evidence="4">Belongs to the SIMIBI class G3E GTPase family. ZNG1 subfamily.</text>
</comment>
<evidence type="ECO:0000259" key="8">
    <source>
        <dbReference type="Pfam" id="PF07683"/>
    </source>
</evidence>
<dbReference type="PANTHER" id="PTHR13748">
    <property type="entry name" value="COBW-RELATED"/>
    <property type="match status" value="1"/>
</dbReference>
<evidence type="ECO:0000256" key="5">
    <source>
        <dbReference type="ARBA" id="ARBA00045658"/>
    </source>
</evidence>
<keyword evidence="3" id="KW-0143">Chaperone</keyword>
<dbReference type="EMBL" id="AE000657">
    <property type="protein sequence ID" value="AAC06494.1"/>
    <property type="molecule type" value="Genomic_DNA"/>
</dbReference>
<dbReference type="Pfam" id="PF07683">
    <property type="entry name" value="CobW_C"/>
    <property type="match status" value="1"/>
</dbReference>
<keyword evidence="1" id="KW-0547">Nucleotide-binding</keyword>
<dbReference type="InterPro" id="IPR003495">
    <property type="entry name" value="CobW/HypB/UreG_nucleotide-bd"/>
</dbReference>
<dbReference type="Pfam" id="PF02492">
    <property type="entry name" value="cobW"/>
    <property type="match status" value="1"/>
</dbReference>
<dbReference type="GO" id="GO:0005737">
    <property type="term" value="C:cytoplasm"/>
    <property type="evidence" value="ECO:0000318"/>
    <property type="project" value="GO_Central"/>
</dbReference>
<evidence type="ECO:0000256" key="6">
    <source>
        <dbReference type="ARBA" id="ARBA00049117"/>
    </source>
</evidence>
<dbReference type="GO" id="GO:0016787">
    <property type="term" value="F:hydrolase activity"/>
    <property type="evidence" value="ECO:0007669"/>
    <property type="project" value="UniProtKB-KW"/>
</dbReference>
<dbReference type="SUPFAM" id="SSF90002">
    <property type="entry name" value="Hypothetical protein YjiA, C-terminal domain"/>
    <property type="match status" value="1"/>
</dbReference>
<dbReference type="eggNOG" id="COG0523">
    <property type="taxonomic scope" value="Bacteria"/>
</dbReference>
<sequence length="292" mass="33159">MISAFVVTGFLGSGKTSLIINSVKEHLKDKKVAIVVNEFGEVGVDGKILKNVYSEVLELSEGCICCKLSAEFESSVRRLIQDYNPEVLIVETSGVAEPFPIVFSLKTLGLFVDGVICVIDSKNFPKYKEDDTAKYQLATSNVVVLNKTDLVSKEELEKVKEEVKKIKEKYKVVNMFSPEEKESFYKIYEATYGKVPAEVFKGVGKPVELKEHLHFHSHDSRKEEVVTFDRELTEEELVNFLKNLPKEVIRAKGIVKLKDYPFPVFVHYVFGDYDYGMPAENYEGESFLVLIR</sequence>
<comment type="function">
    <text evidence="5">Zinc chaperone that directly transfers zinc cofactor to target proteins, thereby activating them. Zinc is transferred from the CXCC motif in the GTPase domain to the zinc binding site in target proteins in a process requiring GTP hydrolysis.</text>
</comment>
<dbReference type="RefSeq" id="WP_010880037.1">
    <property type="nucleotide sequence ID" value="NC_000918.1"/>
</dbReference>
<evidence type="ECO:0000313" key="10">
    <source>
        <dbReference type="Proteomes" id="UP000000798"/>
    </source>
</evidence>
<dbReference type="InParanoid" id="O66539"/>
<dbReference type="STRING" id="224324.aq_147"/>
<dbReference type="CDD" id="cd03112">
    <property type="entry name" value="CobW-like"/>
    <property type="match status" value="1"/>
</dbReference>
<dbReference type="Gene3D" id="3.40.50.300">
    <property type="entry name" value="P-loop containing nucleotide triphosphate hydrolases"/>
    <property type="match status" value="1"/>
</dbReference>
<feature type="domain" description="CobW C-terminal" evidence="8">
    <location>
        <begin position="225"/>
        <end position="291"/>
    </location>
</feature>
<reference evidence="9 10" key="1">
    <citation type="journal article" date="1998" name="Nature">
        <title>The complete genome of the hyperthermophilic bacterium Aquifex aeolicus.</title>
        <authorList>
            <person name="Deckert G."/>
            <person name="Warren P.V."/>
            <person name="Gaasterland T."/>
            <person name="Young W.G."/>
            <person name="Lenox A.L."/>
            <person name="Graham D.E."/>
            <person name="Overbeek R."/>
            <person name="Snead M.A."/>
            <person name="Keller M."/>
            <person name="Aujay M."/>
            <person name="Huber R."/>
            <person name="Feldman R.A."/>
            <person name="Short J.M."/>
            <person name="Olson G.J."/>
            <person name="Swanson R.V."/>
        </authorList>
    </citation>
    <scope>NUCLEOTIDE SEQUENCE [LARGE SCALE GENOMIC DNA]</scope>
    <source>
        <strain evidence="9 10">VF5</strain>
    </source>
</reference>
<gene>
    <name evidence="9" type="primary">cobW</name>
    <name evidence="9" type="ordered locus">aq_147</name>
</gene>
<evidence type="ECO:0000256" key="1">
    <source>
        <dbReference type="ARBA" id="ARBA00022741"/>
    </source>
</evidence>
<dbReference type="SUPFAM" id="SSF52540">
    <property type="entry name" value="P-loop containing nucleoside triphosphate hydrolases"/>
    <property type="match status" value="1"/>
</dbReference>
<dbReference type="FunCoup" id="O66539">
    <property type="interactions" value="335"/>
</dbReference>
<dbReference type="KEGG" id="aae:aq_147"/>
<accession>O66539</accession>
<evidence type="ECO:0000256" key="3">
    <source>
        <dbReference type="ARBA" id="ARBA00023186"/>
    </source>
</evidence>
<dbReference type="InterPro" id="IPR051316">
    <property type="entry name" value="Zinc-reg_GTPase_activator"/>
</dbReference>